<evidence type="ECO:0000313" key="3">
    <source>
        <dbReference type="EMBL" id="KAK3484826.1"/>
    </source>
</evidence>
<dbReference type="AlphaFoldDB" id="A0AAJ0HXX9"/>
<feature type="region of interest" description="Disordered" evidence="2">
    <location>
        <begin position="88"/>
        <end position="334"/>
    </location>
</feature>
<keyword evidence="1" id="KW-0808">Transferase</keyword>
<dbReference type="Proteomes" id="UP001285908">
    <property type="component" value="Unassembled WGS sequence"/>
</dbReference>
<protein>
    <submittedName>
        <fullName evidence="3">Uncharacterized protein</fullName>
    </submittedName>
</protein>
<feature type="compositionally biased region" description="Acidic residues" evidence="2">
    <location>
        <begin position="566"/>
        <end position="575"/>
    </location>
</feature>
<feature type="compositionally biased region" description="Polar residues" evidence="2">
    <location>
        <begin position="448"/>
        <end position="472"/>
    </location>
</feature>
<dbReference type="GO" id="GO:0016740">
    <property type="term" value="F:transferase activity"/>
    <property type="evidence" value="ECO:0007669"/>
    <property type="project" value="UniProtKB-KW"/>
</dbReference>
<dbReference type="GeneID" id="87879067"/>
<dbReference type="Pfam" id="PF14377">
    <property type="entry name" value="UBM"/>
    <property type="match status" value="2"/>
</dbReference>
<evidence type="ECO:0000256" key="2">
    <source>
        <dbReference type="SAM" id="MobiDB-lite"/>
    </source>
</evidence>
<feature type="compositionally biased region" description="Basic and acidic residues" evidence="2">
    <location>
        <begin position="587"/>
        <end position="598"/>
    </location>
</feature>
<feature type="compositionally biased region" description="Basic and acidic residues" evidence="2">
    <location>
        <begin position="138"/>
        <end position="147"/>
    </location>
</feature>
<feature type="compositionally biased region" description="Polar residues" evidence="2">
    <location>
        <begin position="385"/>
        <end position="395"/>
    </location>
</feature>
<reference evidence="3 4" key="1">
    <citation type="journal article" date="2023" name="Mol. Phylogenet. Evol.">
        <title>Genome-scale phylogeny and comparative genomics of the fungal order Sordariales.</title>
        <authorList>
            <person name="Hensen N."/>
            <person name="Bonometti L."/>
            <person name="Westerberg I."/>
            <person name="Brannstrom I.O."/>
            <person name="Guillou S."/>
            <person name="Cros-Aarteil S."/>
            <person name="Calhoun S."/>
            <person name="Haridas S."/>
            <person name="Kuo A."/>
            <person name="Mondo S."/>
            <person name="Pangilinan J."/>
            <person name="Riley R."/>
            <person name="LaButti K."/>
            <person name="Andreopoulos B."/>
            <person name="Lipzen A."/>
            <person name="Chen C."/>
            <person name="Yan M."/>
            <person name="Daum C."/>
            <person name="Ng V."/>
            <person name="Clum A."/>
            <person name="Steindorff A."/>
            <person name="Ohm R.A."/>
            <person name="Martin F."/>
            <person name="Silar P."/>
            <person name="Natvig D.O."/>
            <person name="Lalanne C."/>
            <person name="Gautier V."/>
            <person name="Ament-Velasquez S.L."/>
            <person name="Kruys A."/>
            <person name="Hutchinson M.I."/>
            <person name="Powell A.J."/>
            <person name="Barry K."/>
            <person name="Miller A.N."/>
            <person name="Grigoriev I.V."/>
            <person name="Debuchy R."/>
            <person name="Gladieux P."/>
            <person name="Hiltunen Thoren M."/>
            <person name="Johannesson H."/>
        </authorList>
    </citation>
    <scope>NUCLEOTIDE SEQUENCE [LARGE SCALE GENOMIC DNA]</scope>
    <source>
        <strain evidence="3 4">FGSC 10403</strain>
    </source>
</reference>
<evidence type="ECO:0000256" key="1">
    <source>
        <dbReference type="ARBA" id="ARBA00022679"/>
    </source>
</evidence>
<dbReference type="InterPro" id="IPR025527">
    <property type="entry name" value="HUWE1/Rev1_UBM"/>
</dbReference>
<accession>A0AAJ0HXX9</accession>
<comment type="caution">
    <text evidence="3">The sequence shown here is derived from an EMBL/GenBank/DDBJ whole genome shotgun (WGS) entry which is preliminary data.</text>
</comment>
<evidence type="ECO:0000313" key="4">
    <source>
        <dbReference type="Proteomes" id="UP001285908"/>
    </source>
</evidence>
<feature type="compositionally biased region" description="Basic and acidic residues" evidence="2">
    <location>
        <begin position="277"/>
        <end position="291"/>
    </location>
</feature>
<feature type="region of interest" description="Disordered" evidence="2">
    <location>
        <begin position="385"/>
        <end position="630"/>
    </location>
</feature>
<name>A0AAJ0HXX9_9PEZI</name>
<proteinExistence type="predicted"/>
<sequence length="630" mass="69113">MPNLKIPPLLSPIPSSVLLRYATIYESNTDTDNPSEEPEIPGHTHRALPPFLRGIPIDWSQGYFTWQRKGCDCVVKFCPQHCRELIGSRDDESEQSSTPASDVRVDASDPYDLSSDDYDPNLNDEAVDDSDEHDVGDDDHNSEVDHNDADDEAESVSSNEAADGDGNDIQSASHKPHNASILPSIEGGHQSGEGSPTLSVSPGEGTALDDPNNLHEAEEGTVSLSDRDQPDDIMDDSNETEVPNPELPQPQPQGSQVQRMQRPAHQPPPPAELGFDTEYREALPEELRNEVIADTQAKAKAKDTGTQRSQPQPQVRGREREQVFQRHGGESSGNAEVLQEFLGVLPEDLRNEILPPLQAWARAQVSALPPLSSFPVMSAITTTTNRPAYQTSRQVAQEAGPRSQYASPRAQQHHQHLRSDFLDTVLNSSPSSALGSSQAVRGGESSAHGHTSAQPGPSRTMPSMGVSTTSNPKPVARRLFGRSDASQPRSAPVKPASNMDLEEANGMVTRSQSRRRGRVDTVDEVGESSKVGESIGMVTRSQGRRRSQARNGVEVQDNQDNRDKEEQEQEQDIQGEEASRSNKRRKKTEEDRESEGKEKTKKTLGRAKRGKPKGSGNTKTYGKRDKRRRV</sequence>
<feature type="compositionally biased region" description="Basic residues" evidence="2">
    <location>
        <begin position="599"/>
        <end position="612"/>
    </location>
</feature>
<feature type="compositionally biased region" description="Low complexity" evidence="2">
    <location>
        <begin position="428"/>
        <end position="437"/>
    </location>
</feature>
<organism evidence="3 4">
    <name type="scientific">Neurospora hispaniola</name>
    <dbReference type="NCBI Taxonomy" id="588809"/>
    <lineage>
        <taxon>Eukaryota</taxon>
        <taxon>Fungi</taxon>
        <taxon>Dikarya</taxon>
        <taxon>Ascomycota</taxon>
        <taxon>Pezizomycotina</taxon>
        <taxon>Sordariomycetes</taxon>
        <taxon>Sordariomycetidae</taxon>
        <taxon>Sordariales</taxon>
        <taxon>Sordariaceae</taxon>
        <taxon>Neurospora</taxon>
    </lineage>
</organism>
<feature type="compositionally biased region" description="Acidic residues" evidence="2">
    <location>
        <begin position="125"/>
        <end position="137"/>
    </location>
</feature>
<dbReference type="RefSeq" id="XP_062687880.1">
    <property type="nucleotide sequence ID" value="XM_062841445.1"/>
</dbReference>
<dbReference type="EMBL" id="JAULSX010000013">
    <property type="protein sequence ID" value="KAK3484826.1"/>
    <property type="molecule type" value="Genomic_DNA"/>
</dbReference>
<gene>
    <name evidence="3" type="ORF">B0T23DRAFT_55308</name>
</gene>
<feature type="compositionally biased region" description="Basic and acidic residues" evidence="2">
    <location>
        <begin position="316"/>
        <end position="329"/>
    </location>
</feature>
<keyword evidence="4" id="KW-1185">Reference proteome</keyword>